<dbReference type="AlphaFoldDB" id="J9GFK8"/>
<feature type="non-terminal residue" evidence="1">
    <location>
        <position position="44"/>
    </location>
</feature>
<organism evidence="1">
    <name type="scientific">gut metagenome</name>
    <dbReference type="NCBI Taxonomy" id="749906"/>
    <lineage>
        <taxon>unclassified sequences</taxon>
        <taxon>metagenomes</taxon>
        <taxon>organismal metagenomes</taxon>
    </lineage>
</organism>
<sequence length="44" mass="5091">MDYRSIHLRFDKVTEKSLITCGEYSILLIMQGAVNVNDCWRIGT</sequence>
<proteinExistence type="predicted"/>
<name>J9GFK8_9ZZZZ</name>
<accession>J9GFK8</accession>
<protein>
    <submittedName>
        <fullName evidence="1">Uncharacterized protein</fullName>
    </submittedName>
</protein>
<evidence type="ECO:0000313" key="1">
    <source>
        <dbReference type="EMBL" id="EJW98119.1"/>
    </source>
</evidence>
<comment type="caution">
    <text evidence="1">The sequence shown here is derived from an EMBL/GenBank/DDBJ whole genome shotgun (WGS) entry which is preliminary data.</text>
</comment>
<gene>
    <name evidence="1" type="ORF">EVA_13773</name>
</gene>
<dbReference type="EMBL" id="AMCI01004417">
    <property type="protein sequence ID" value="EJW98119.1"/>
    <property type="molecule type" value="Genomic_DNA"/>
</dbReference>
<reference evidence="1" key="1">
    <citation type="journal article" date="2012" name="PLoS ONE">
        <title>Gene sets for utilization of primary and secondary nutrition supplies in the distal gut of endangered iberian lynx.</title>
        <authorList>
            <person name="Alcaide M."/>
            <person name="Messina E."/>
            <person name="Richter M."/>
            <person name="Bargiela R."/>
            <person name="Peplies J."/>
            <person name="Huws S.A."/>
            <person name="Newbold C.J."/>
            <person name="Golyshin P.N."/>
            <person name="Simon M.A."/>
            <person name="Lopez G."/>
            <person name="Yakimov M.M."/>
            <person name="Ferrer M."/>
        </authorList>
    </citation>
    <scope>NUCLEOTIDE SEQUENCE</scope>
</reference>